<evidence type="ECO:0000313" key="3">
    <source>
        <dbReference type="Proteomes" id="UP000320811"/>
    </source>
</evidence>
<evidence type="ECO:0000259" key="1">
    <source>
        <dbReference type="Pfam" id="PF14129"/>
    </source>
</evidence>
<dbReference type="RefSeq" id="WP_145664627.1">
    <property type="nucleotide sequence ID" value="NZ_VIWO01000001.1"/>
</dbReference>
<name>A0A561Q597_9BACT</name>
<feature type="domain" description="DUF4296" evidence="1">
    <location>
        <begin position="27"/>
        <end position="121"/>
    </location>
</feature>
<organism evidence="2 3">
    <name type="scientific">Chitinophaga polysaccharea</name>
    <dbReference type="NCBI Taxonomy" id="1293035"/>
    <lineage>
        <taxon>Bacteria</taxon>
        <taxon>Pseudomonadati</taxon>
        <taxon>Bacteroidota</taxon>
        <taxon>Chitinophagia</taxon>
        <taxon>Chitinophagales</taxon>
        <taxon>Chitinophagaceae</taxon>
        <taxon>Chitinophaga</taxon>
    </lineage>
</organism>
<keyword evidence="3" id="KW-1185">Reference proteome</keyword>
<evidence type="ECO:0000313" key="2">
    <source>
        <dbReference type="EMBL" id="TWF45538.1"/>
    </source>
</evidence>
<comment type="caution">
    <text evidence="2">The sequence shown here is derived from an EMBL/GenBank/DDBJ whole genome shotgun (WGS) entry which is preliminary data.</text>
</comment>
<sequence>MKNIIKYTPLALWMLFIFACGEGDKVPGKYLSKDKMSSIMTDMSIADAYSNELQVQQNTTYSPNYDSVRQEKVKIYYKQILDLHKVTVHEFMDSYRYYESHPSRLKEVLEMVQNNISTRKQKLGNPIEENAPIRYRLKSIFPYADSVILVPRMDTMRPFVKRQQ</sequence>
<dbReference type="EMBL" id="VIWO01000001">
    <property type="protein sequence ID" value="TWF45538.1"/>
    <property type="molecule type" value="Genomic_DNA"/>
</dbReference>
<dbReference type="OrthoDB" id="655149at2"/>
<protein>
    <submittedName>
        <fullName evidence="2">Uncharacterized protein DUF4296</fullName>
    </submittedName>
</protein>
<dbReference type="AlphaFoldDB" id="A0A561Q597"/>
<dbReference type="Pfam" id="PF14129">
    <property type="entry name" value="DUF4296"/>
    <property type="match status" value="1"/>
</dbReference>
<accession>A0A561Q597</accession>
<dbReference type="InterPro" id="IPR025381">
    <property type="entry name" value="DUF4296"/>
</dbReference>
<proteinExistence type="predicted"/>
<reference evidence="2 3" key="1">
    <citation type="submission" date="2019-06" db="EMBL/GenBank/DDBJ databases">
        <title>Sorghum-associated microbial communities from plants grown in Nebraska, USA.</title>
        <authorList>
            <person name="Schachtman D."/>
        </authorList>
    </citation>
    <scope>NUCLEOTIDE SEQUENCE [LARGE SCALE GENOMIC DNA]</scope>
    <source>
        <strain evidence="2 3">1209</strain>
    </source>
</reference>
<dbReference type="PROSITE" id="PS51257">
    <property type="entry name" value="PROKAR_LIPOPROTEIN"/>
    <property type="match status" value="1"/>
</dbReference>
<dbReference type="Proteomes" id="UP000320811">
    <property type="component" value="Unassembled WGS sequence"/>
</dbReference>
<gene>
    <name evidence="2" type="ORF">FHW36_1011469</name>
</gene>